<dbReference type="Proteomes" id="UP000694397">
    <property type="component" value="Chromosome 21"/>
</dbReference>
<dbReference type="Pfam" id="PF14915">
    <property type="entry name" value="CCDC144C"/>
    <property type="match status" value="2"/>
</dbReference>
<feature type="domain" description="CCDC144C-like coiled-coil" evidence="4">
    <location>
        <begin position="5"/>
        <end position="121"/>
    </location>
</feature>
<dbReference type="PANTHER" id="PTHR24147:SF53">
    <property type="entry name" value="ANKYRIN REPEAT DOMAIN 26"/>
    <property type="match status" value="1"/>
</dbReference>
<dbReference type="Ensembl" id="ENSSFOT00015006097.2">
    <property type="protein sequence ID" value="ENSSFOP00015006000.2"/>
    <property type="gene ID" value="ENSSFOG00015003902.2"/>
</dbReference>
<protein>
    <recommendedName>
        <fullName evidence="4">CCDC144C-like coiled-coil domain-containing protein</fullName>
    </recommendedName>
</protein>
<feature type="region of interest" description="Disordered" evidence="3">
    <location>
        <begin position="115"/>
        <end position="137"/>
    </location>
</feature>
<keyword evidence="6" id="KW-1185">Reference proteome</keyword>
<evidence type="ECO:0000256" key="3">
    <source>
        <dbReference type="SAM" id="MobiDB-lite"/>
    </source>
</evidence>
<reference evidence="5" key="3">
    <citation type="submission" date="2025-09" db="UniProtKB">
        <authorList>
            <consortium name="Ensembl"/>
        </authorList>
    </citation>
    <scope>IDENTIFICATION</scope>
</reference>
<accession>A0A8C9R5T1</accession>
<reference evidence="5" key="2">
    <citation type="submission" date="2025-08" db="UniProtKB">
        <authorList>
            <consortium name="Ensembl"/>
        </authorList>
    </citation>
    <scope>IDENTIFICATION</scope>
</reference>
<reference evidence="5 6" key="1">
    <citation type="submission" date="2019-04" db="EMBL/GenBank/DDBJ databases">
        <authorList>
            <consortium name="Wellcome Sanger Institute Data Sharing"/>
        </authorList>
    </citation>
    <scope>NUCLEOTIDE SEQUENCE [LARGE SCALE GENOMIC DNA]</scope>
</reference>
<sequence length="306" mass="35598">MILIQVISLKLELDLSRTRSQQDENWFSTLREKLDDTRKELKLKEELLGETIIQYNEQLSALRAECTLGIAKLEHEKQAREELELEAETARARLAATLQELERSHVAHADLQRALQRERDDDHHSQQDESRLFKENEALREKLEDTRRELKLKEDLSQQLGAAKAWVSSLEQELHHTKLSLSEKSLMLETVQKEHSQTQARLAQLESILKARREQAERATARQKVTEEHLAQAHQEVALLRQQLQESQSTQGHCSELLAKLRADCEKRVTVAEDKTKELLVKSAELQEKLKRREKEKEEEEVGMKT</sequence>
<feature type="domain" description="CCDC144C-like coiled-coil" evidence="4">
    <location>
        <begin position="154"/>
        <end position="304"/>
    </location>
</feature>
<dbReference type="InterPro" id="IPR039497">
    <property type="entry name" value="CC144C-like_CC_dom"/>
</dbReference>
<evidence type="ECO:0000256" key="1">
    <source>
        <dbReference type="ARBA" id="ARBA00023054"/>
    </source>
</evidence>
<name>A0A8C9R5T1_SCLFO</name>
<dbReference type="AlphaFoldDB" id="A0A8C9R5T1"/>
<feature type="coiled-coil region" evidence="2">
    <location>
        <begin position="188"/>
        <end position="250"/>
    </location>
</feature>
<dbReference type="GeneTree" id="ENSGT00940000163982"/>
<dbReference type="PANTHER" id="PTHR24147">
    <property type="entry name" value="ANKYRIN REPEAT DOMAIN 36-RELATED"/>
    <property type="match status" value="1"/>
</dbReference>
<proteinExistence type="predicted"/>
<evidence type="ECO:0000256" key="2">
    <source>
        <dbReference type="SAM" id="Coils"/>
    </source>
</evidence>
<dbReference type="InterPro" id="IPR050657">
    <property type="entry name" value="Ankyrin_repeat_domain"/>
</dbReference>
<evidence type="ECO:0000313" key="6">
    <source>
        <dbReference type="Proteomes" id="UP000694397"/>
    </source>
</evidence>
<keyword evidence="1 2" id="KW-0175">Coiled coil</keyword>
<evidence type="ECO:0000313" key="5">
    <source>
        <dbReference type="Ensembl" id="ENSSFOP00015006000.2"/>
    </source>
</evidence>
<feature type="region of interest" description="Disordered" evidence="3">
    <location>
        <begin position="287"/>
        <end position="306"/>
    </location>
</feature>
<feature type="coiled-coil region" evidence="2">
    <location>
        <begin position="73"/>
        <end position="100"/>
    </location>
</feature>
<evidence type="ECO:0000259" key="4">
    <source>
        <dbReference type="Pfam" id="PF14915"/>
    </source>
</evidence>
<organism evidence="5 6">
    <name type="scientific">Scleropages formosus</name>
    <name type="common">Asian bonytongue</name>
    <name type="synonym">Osteoglossum formosum</name>
    <dbReference type="NCBI Taxonomy" id="113540"/>
    <lineage>
        <taxon>Eukaryota</taxon>
        <taxon>Metazoa</taxon>
        <taxon>Chordata</taxon>
        <taxon>Craniata</taxon>
        <taxon>Vertebrata</taxon>
        <taxon>Euteleostomi</taxon>
        <taxon>Actinopterygii</taxon>
        <taxon>Neopterygii</taxon>
        <taxon>Teleostei</taxon>
        <taxon>Osteoglossocephala</taxon>
        <taxon>Osteoglossomorpha</taxon>
        <taxon>Osteoglossiformes</taxon>
        <taxon>Osteoglossidae</taxon>
        <taxon>Scleropages</taxon>
    </lineage>
</organism>